<dbReference type="RefSeq" id="WP_058449893.1">
    <property type="nucleotide sequence ID" value="NZ_CAAAJF010000002.1"/>
</dbReference>
<name>A0A0W0UIX8_9GAMM</name>
<dbReference type="GO" id="GO:0016020">
    <property type="term" value="C:membrane"/>
    <property type="evidence" value="ECO:0007669"/>
    <property type="project" value="UniProtKB-ARBA"/>
</dbReference>
<keyword evidence="5" id="KW-1133">Transmembrane helix</keyword>
<keyword evidence="3" id="KW-0812">Transmembrane</keyword>
<evidence type="ECO:0000256" key="5">
    <source>
        <dbReference type="ARBA" id="ARBA00022989"/>
    </source>
</evidence>
<sequence>MSSSELLLILLVAVVVFGPNKLPMLAEHLAKLFRHLNQFKQQAKALWQAQLNEQQLIENTRKAEKVDALYKVDKKNTEDGIEGTKTEIKQANENNLD</sequence>
<dbReference type="OrthoDB" id="5653976at2"/>
<dbReference type="Proteomes" id="UP000093336">
    <property type="component" value="Unassembled WGS sequence"/>
</dbReference>
<evidence type="ECO:0000313" key="8">
    <source>
        <dbReference type="EMBL" id="KTD07802.1"/>
    </source>
</evidence>
<evidence type="ECO:0000256" key="4">
    <source>
        <dbReference type="ARBA" id="ARBA00022927"/>
    </source>
</evidence>
<keyword evidence="2" id="KW-0813">Transport</keyword>
<keyword evidence="4" id="KW-0653">Protein transport</keyword>
<evidence type="ECO:0000313" key="10">
    <source>
        <dbReference type="Proteomes" id="UP000054715"/>
    </source>
</evidence>
<organism evidence="8 10">
    <name type="scientific">Legionella jamestowniensis</name>
    <dbReference type="NCBI Taxonomy" id="455"/>
    <lineage>
        <taxon>Bacteria</taxon>
        <taxon>Pseudomonadati</taxon>
        <taxon>Pseudomonadota</taxon>
        <taxon>Gammaproteobacteria</taxon>
        <taxon>Legionellales</taxon>
        <taxon>Legionellaceae</taxon>
        <taxon>Legionella</taxon>
    </lineage>
</organism>
<evidence type="ECO:0000313" key="9">
    <source>
        <dbReference type="EMBL" id="OCH99534.1"/>
    </source>
</evidence>
<keyword evidence="7" id="KW-0472">Membrane</keyword>
<evidence type="ECO:0000256" key="1">
    <source>
        <dbReference type="ARBA" id="ARBA00004167"/>
    </source>
</evidence>
<evidence type="ECO:0000256" key="6">
    <source>
        <dbReference type="ARBA" id="ARBA00023010"/>
    </source>
</evidence>
<reference evidence="8 10" key="1">
    <citation type="submission" date="2015-11" db="EMBL/GenBank/DDBJ databases">
        <title>Genomic analysis of 38 Legionella species identifies large and diverse effector repertoires.</title>
        <authorList>
            <person name="Burstein D."/>
            <person name="Amaro F."/>
            <person name="Zusman T."/>
            <person name="Lifshitz Z."/>
            <person name="Cohen O."/>
            <person name="Gilbert J.A."/>
            <person name="Pupko T."/>
            <person name="Shuman H.A."/>
            <person name="Segal G."/>
        </authorList>
    </citation>
    <scope>NUCLEOTIDE SEQUENCE [LARGE SCALE GENOMIC DNA]</scope>
    <source>
        <strain evidence="8 10">JA-26-G1-E2</strain>
    </source>
</reference>
<dbReference type="GO" id="GO:0015031">
    <property type="term" value="P:protein transport"/>
    <property type="evidence" value="ECO:0007669"/>
    <property type="project" value="UniProtKB-KW"/>
</dbReference>
<dbReference type="InterPro" id="IPR003369">
    <property type="entry name" value="TatA/B/E"/>
</dbReference>
<accession>A0A0W0UIX8</accession>
<keyword evidence="11" id="KW-1185">Reference proteome</keyword>
<evidence type="ECO:0000313" key="11">
    <source>
        <dbReference type="Proteomes" id="UP000093336"/>
    </source>
</evidence>
<evidence type="ECO:0000256" key="3">
    <source>
        <dbReference type="ARBA" id="ARBA00022692"/>
    </source>
</evidence>
<comment type="subcellular location">
    <subcellularLocation>
        <location evidence="1">Membrane</location>
        <topology evidence="1">Single-pass membrane protein</topology>
    </subcellularLocation>
</comment>
<dbReference type="STRING" id="455.Ljam_1997"/>
<dbReference type="Gene3D" id="1.20.5.3310">
    <property type="match status" value="1"/>
</dbReference>
<dbReference type="EMBL" id="LYOZ01000001">
    <property type="protein sequence ID" value="OCH99534.1"/>
    <property type="molecule type" value="Genomic_DNA"/>
</dbReference>
<dbReference type="EMBL" id="LNYG01000013">
    <property type="protein sequence ID" value="KTD07802.1"/>
    <property type="molecule type" value="Genomic_DNA"/>
</dbReference>
<proteinExistence type="predicted"/>
<gene>
    <name evidence="8" type="primary">tatB</name>
    <name evidence="9" type="ORF">A8135_07600</name>
    <name evidence="8" type="ORF">Ljam_1997</name>
</gene>
<reference evidence="9 11" key="2">
    <citation type="submission" date="2016-05" db="EMBL/GenBank/DDBJ databases">
        <authorList>
            <person name="Prochazka B."/>
            <person name="Indra A."/>
            <person name="Hasenberger P."/>
            <person name="Blaschitz M."/>
            <person name="Wagner L."/>
            <person name="Wewalka G."/>
            <person name="Sorschag S."/>
            <person name="Schmid D."/>
            <person name="Ruppitsch W."/>
        </authorList>
    </citation>
    <scope>NUCLEOTIDE SEQUENCE [LARGE SCALE GENOMIC DNA]</scope>
    <source>
        <strain evidence="9 11">974010_12</strain>
    </source>
</reference>
<dbReference type="PATRIC" id="fig|455.5.peg.2105"/>
<dbReference type="Proteomes" id="UP000054715">
    <property type="component" value="Unassembled WGS sequence"/>
</dbReference>
<keyword evidence="6" id="KW-0811">Translocation</keyword>
<protein>
    <submittedName>
        <fullName evidence="9">Preprotein translocase subunit TatB</fullName>
    </submittedName>
    <submittedName>
        <fullName evidence="8">TatB protein (Twin arginine translocation)</fullName>
    </submittedName>
</protein>
<dbReference type="AlphaFoldDB" id="A0A0W0UIX8"/>
<comment type="caution">
    <text evidence="8">The sequence shown here is derived from an EMBL/GenBank/DDBJ whole genome shotgun (WGS) entry which is preliminary data.</text>
</comment>
<evidence type="ECO:0000256" key="7">
    <source>
        <dbReference type="ARBA" id="ARBA00023136"/>
    </source>
</evidence>
<evidence type="ECO:0000256" key="2">
    <source>
        <dbReference type="ARBA" id="ARBA00022448"/>
    </source>
</evidence>
<dbReference type="Pfam" id="PF02416">
    <property type="entry name" value="TatA_B_E"/>
    <property type="match status" value="1"/>
</dbReference>